<dbReference type="Proteomes" id="UP001066276">
    <property type="component" value="Chromosome 4_2"/>
</dbReference>
<evidence type="ECO:0000313" key="3">
    <source>
        <dbReference type="Proteomes" id="UP001066276"/>
    </source>
</evidence>
<accession>A0AAV7SKG1</accession>
<feature type="compositionally biased region" description="Polar residues" evidence="1">
    <location>
        <begin position="159"/>
        <end position="176"/>
    </location>
</feature>
<comment type="caution">
    <text evidence="2">The sequence shown here is derived from an EMBL/GenBank/DDBJ whole genome shotgun (WGS) entry which is preliminary data.</text>
</comment>
<organism evidence="2 3">
    <name type="scientific">Pleurodeles waltl</name>
    <name type="common">Iberian ribbed newt</name>
    <dbReference type="NCBI Taxonomy" id="8319"/>
    <lineage>
        <taxon>Eukaryota</taxon>
        <taxon>Metazoa</taxon>
        <taxon>Chordata</taxon>
        <taxon>Craniata</taxon>
        <taxon>Vertebrata</taxon>
        <taxon>Euteleostomi</taxon>
        <taxon>Amphibia</taxon>
        <taxon>Batrachia</taxon>
        <taxon>Caudata</taxon>
        <taxon>Salamandroidea</taxon>
        <taxon>Salamandridae</taxon>
        <taxon>Pleurodelinae</taxon>
        <taxon>Pleurodeles</taxon>
    </lineage>
</organism>
<keyword evidence="3" id="KW-1185">Reference proteome</keyword>
<feature type="region of interest" description="Disordered" evidence="1">
    <location>
        <begin position="97"/>
        <end position="176"/>
    </location>
</feature>
<reference evidence="2" key="1">
    <citation type="journal article" date="2022" name="bioRxiv">
        <title>Sequencing and chromosome-scale assembly of the giantPleurodeles waltlgenome.</title>
        <authorList>
            <person name="Brown T."/>
            <person name="Elewa A."/>
            <person name="Iarovenko S."/>
            <person name="Subramanian E."/>
            <person name="Araus A.J."/>
            <person name="Petzold A."/>
            <person name="Susuki M."/>
            <person name="Suzuki K.-i.T."/>
            <person name="Hayashi T."/>
            <person name="Toyoda A."/>
            <person name="Oliveira C."/>
            <person name="Osipova E."/>
            <person name="Leigh N.D."/>
            <person name="Simon A."/>
            <person name="Yun M.H."/>
        </authorList>
    </citation>
    <scope>NUCLEOTIDE SEQUENCE</scope>
    <source>
        <strain evidence="2">20211129_DDA</strain>
        <tissue evidence="2">Liver</tissue>
    </source>
</reference>
<sequence>MIVESNLAFKEGPTPSCVFRRHSVETVLGHPLATKWLRYATNSNISDVRENVAVPVKYHQGTTKTQSPGRSLLQPAAVTELSSGRKRCRGYFSKCAAAPVSGGRSTQTEPSDASQSTRPTPVRGSGSTRTLTEPSDGPPLAARMRVSQIATGVEPEAETSLSPTVSPQCKQIEINS</sequence>
<evidence type="ECO:0000313" key="2">
    <source>
        <dbReference type="EMBL" id="KAJ1164541.1"/>
    </source>
</evidence>
<gene>
    <name evidence="2" type="ORF">NDU88_004978</name>
</gene>
<proteinExistence type="predicted"/>
<evidence type="ECO:0000256" key="1">
    <source>
        <dbReference type="SAM" id="MobiDB-lite"/>
    </source>
</evidence>
<dbReference type="AlphaFoldDB" id="A0AAV7SKG1"/>
<feature type="compositionally biased region" description="Polar residues" evidence="1">
    <location>
        <begin position="103"/>
        <end position="133"/>
    </location>
</feature>
<dbReference type="EMBL" id="JANPWB010000008">
    <property type="protein sequence ID" value="KAJ1164541.1"/>
    <property type="molecule type" value="Genomic_DNA"/>
</dbReference>
<protein>
    <submittedName>
        <fullName evidence="2">Uncharacterized protein</fullName>
    </submittedName>
</protein>
<name>A0AAV7SKG1_PLEWA</name>